<evidence type="ECO:0000259" key="1">
    <source>
        <dbReference type="Pfam" id="PF13358"/>
    </source>
</evidence>
<dbReference type="GO" id="GO:0003676">
    <property type="term" value="F:nucleic acid binding"/>
    <property type="evidence" value="ECO:0007669"/>
    <property type="project" value="InterPro"/>
</dbReference>
<reference evidence="2" key="1">
    <citation type="submission" date="2021-11" db="EMBL/GenBank/DDBJ databases">
        <authorList>
            <person name="Schell T."/>
        </authorList>
    </citation>
    <scope>NUCLEOTIDE SEQUENCE</scope>
    <source>
        <strain evidence="2">M5</strain>
    </source>
</reference>
<dbReference type="Proteomes" id="UP000789390">
    <property type="component" value="Unassembled WGS sequence"/>
</dbReference>
<organism evidence="2 3">
    <name type="scientific">Daphnia galeata</name>
    <dbReference type="NCBI Taxonomy" id="27404"/>
    <lineage>
        <taxon>Eukaryota</taxon>
        <taxon>Metazoa</taxon>
        <taxon>Ecdysozoa</taxon>
        <taxon>Arthropoda</taxon>
        <taxon>Crustacea</taxon>
        <taxon>Branchiopoda</taxon>
        <taxon>Diplostraca</taxon>
        <taxon>Cladocera</taxon>
        <taxon>Anomopoda</taxon>
        <taxon>Daphniidae</taxon>
        <taxon>Daphnia</taxon>
    </lineage>
</organism>
<dbReference type="InterPro" id="IPR036397">
    <property type="entry name" value="RNaseH_sf"/>
</dbReference>
<proteinExistence type="predicted"/>
<protein>
    <recommendedName>
        <fullName evidence="1">Tc1-like transposase DDE domain-containing protein</fullName>
    </recommendedName>
</protein>
<dbReference type="InterPro" id="IPR038717">
    <property type="entry name" value="Tc1-like_DDE_dom"/>
</dbReference>
<dbReference type="Pfam" id="PF13358">
    <property type="entry name" value="DDE_3"/>
    <property type="match status" value="1"/>
</dbReference>
<feature type="domain" description="Tc1-like transposase DDE" evidence="1">
    <location>
        <begin position="59"/>
        <end position="170"/>
    </location>
</feature>
<dbReference type="Gene3D" id="3.30.420.10">
    <property type="entry name" value="Ribonuclease H-like superfamily/Ribonuclease H"/>
    <property type="match status" value="1"/>
</dbReference>
<evidence type="ECO:0000313" key="3">
    <source>
        <dbReference type="Proteomes" id="UP000789390"/>
    </source>
</evidence>
<gene>
    <name evidence="2" type="ORF">DGAL_LOCUS4113</name>
</gene>
<dbReference type="EMBL" id="CAKKLH010000067">
    <property type="protein sequence ID" value="CAH0101771.1"/>
    <property type="molecule type" value="Genomic_DNA"/>
</dbReference>
<dbReference type="OrthoDB" id="9996331at2759"/>
<sequence length="215" mass="25012">MFRAQITEEMKKTRENGAIQFLSNINKYTNDVAYGDTQHFSYDDQGNISLYFGSERQVGLHNTVLVWGCVSSSHPKALLLRVSEKFNSSTYKEILQKQILPLSNHQSKPIGVVHDWFPVHRSKAVMEFAKDNRERMIFLDWPKYFEDVMPVEDVWFKMMKNFTKGNVKVVNQDNLWEQIVLGWNNACTDEFVTELIKTIPSKFEKVIQSSGSYVD</sequence>
<accession>A0A8J2RGG1</accession>
<dbReference type="AlphaFoldDB" id="A0A8J2RGG1"/>
<comment type="caution">
    <text evidence="2">The sequence shown here is derived from an EMBL/GenBank/DDBJ whole genome shotgun (WGS) entry which is preliminary data.</text>
</comment>
<evidence type="ECO:0000313" key="2">
    <source>
        <dbReference type="EMBL" id="CAH0101771.1"/>
    </source>
</evidence>
<name>A0A8J2RGG1_9CRUS</name>
<keyword evidence="3" id="KW-1185">Reference proteome</keyword>